<keyword evidence="20" id="KW-1133">Transmembrane helix</keyword>
<protein>
    <recommendedName>
        <fullName evidence="5">pyranose dehydrogenase (acceptor)</fullName>
        <ecNumber evidence="5">1.1.99.29</ecNumber>
    </recommendedName>
</protein>
<dbReference type="Proteomes" id="UP000629468">
    <property type="component" value="Unassembled WGS sequence"/>
</dbReference>
<evidence type="ECO:0000256" key="6">
    <source>
        <dbReference type="ARBA" id="ARBA00022525"/>
    </source>
</evidence>
<feature type="binding site" evidence="19">
    <location>
        <position position="184"/>
    </location>
    <ligand>
        <name>FAD</name>
        <dbReference type="ChEBI" id="CHEBI:57692"/>
    </ligand>
</feature>
<dbReference type="EMBL" id="JABXXO010000015">
    <property type="protein sequence ID" value="KAF7760072.1"/>
    <property type="molecule type" value="Genomic_DNA"/>
</dbReference>
<comment type="cofactor">
    <cofactor evidence="1 19">
        <name>FAD</name>
        <dbReference type="ChEBI" id="CHEBI:57692"/>
    </cofactor>
</comment>
<comment type="catalytic activity">
    <reaction evidence="14">
        <text>pyranose + acceptor = pyranos-2,3-diulose + reduced acceptor.</text>
        <dbReference type="EC" id="1.1.99.29"/>
    </reaction>
</comment>
<dbReference type="GO" id="GO:0033718">
    <property type="term" value="F:pyranose dehydrogenase (acceptor) activity"/>
    <property type="evidence" value="ECO:0007669"/>
    <property type="project" value="UniProtKB-EC"/>
</dbReference>
<comment type="function">
    <text evidence="12">Catalyzes the single-oxidation or sequential double oxidation reaction of carbohydrates primarily at carbon-2 and/or carbon-3 with the concomitant reduction of the flavin. The enzyme exhibits a broad sugar substrate specificity, oxidizing different aldopyranoses to the corresponding C-1, C-2, C-3 or C-1,2, C-2,3 and C-3,4 (di)dehydro sugars with substrate-specific regioselectivity. Accepts only a narrow range of electron acceptors such as substituted benzoquinones and complexed metal ions and reacts extremely slowly with O(2) as acceptor. May play a role in the natural recycling of plant matter by oxidizing all major monosaccharides in lignocellulose and by reducing quinone compounds or reactive radical species generated during lignin depolymerization.</text>
</comment>
<dbReference type="EC" id="1.1.99.29" evidence="5"/>
<evidence type="ECO:0000256" key="13">
    <source>
        <dbReference type="ARBA" id="ARBA00033986"/>
    </source>
</evidence>
<evidence type="ECO:0000256" key="8">
    <source>
        <dbReference type="ARBA" id="ARBA00022729"/>
    </source>
</evidence>
<reference evidence="23 24" key="1">
    <citation type="journal article" name="Sci. Rep.">
        <title>Telomere-to-telomere assembled and centromere annotated genomes of the two main subspecies of the button mushroom Agaricus bisporus reveal especially polymorphic chromosome ends.</title>
        <authorList>
            <person name="Sonnenberg A.S.M."/>
            <person name="Sedaghat-Telgerd N."/>
            <person name="Lavrijssen B."/>
            <person name="Ohm R.A."/>
            <person name="Hendrickx P.M."/>
            <person name="Scholtmeijer K."/>
            <person name="Baars J.J.P."/>
            <person name="van Peer A."/>
        </authorList>
    </citation>
    <scope>NUCLEOTIDE SEQUENCE [LARGE SCALE GENOMIC DNA]</scope>
    <source>
        <strain evidence="23 24">H119_p4</strain>
    </source>
</reference>
<evidence type="ECO:0000256" key="20">
    <source>
        <dbReference type="SAM" id="Phobius"/>
    </source>
</evidence>
<feature type="domain" description="Glucose-methanol-choline oxidoreductase C-terminal" evidence="22">
    <location>
        <begin position="506"/>
        <end position="640"/>
    </location>
</feature>
<evidence type="ECO:0000256" key="1">
    <source>
        <dbReference type="ARBA" id="ARBA00001974"/>
    </source>
</evidence>
<dbReference type="AlphaFoldDB" id="A0A8H7C088"/>
<feature type="binding site" evidence="19">
    <location>
        <position position="331"/>
    </location>
    <ligand>
        <name>FAD</name>
        <dbReference type="ChEBI" id="CHEBI:57692"/>
    </ligand>
</feature>
<keyword evidence="6" id="KW-0964">Secreted</keyword>
<comment type="subunit">
    <text evidence="4">Monomer.</text>
</comment>
<feature type="active site" description="Proton acceptor" evidence="18">
    <location>
        <position position="631"/>
    </location>
</feature>
<evidence type="ECO:0000259" key="21">
    <source>
        <dbReference type="Pfam" id="PF00732"/>
    </source>
</evidence>
<keyword evidence="9 19" id="KW-0274">FAD</keyword>
<organism evidence="23 24">
    <name type="scientific">Agaricus bisporus var. burnettii</name>
    <dbReference type="NCBI Taxonomy" id="192524"/>
    <lineage>
        <taxon>Eukaryota</taxon>
        <taxon>Fungi</taxon>
        <taxon>Dikarya</taxon>
        <taxon>Basidiomycota</taxon>
        <taxon>Agaricomycotina</taxon>
        <taxon>Agaricomycetes</taxon>
        <taxon>Agaricomycetidae</taxon>
        <taxon>Agaricales</taxon>
        <taxon>Agaricineae</taxon>
        <taxon>Agaricaceae</taxon>
        <taxon>Agaricus</taxon>
    </lineage>
</organism>
<evidence type="ECO:0000256" key="4">
    <source>
        <dbReference type="ARBA" id="ARBA00011245"/>
    </source>
</evidence>
<dbReference type="SUPFAM" id="SSF54373">
    <property type="entry name" value="FAD-linked reductases, C-terminal domain"/>
    <property type="match status" value="1"/>
</dbReference>
<dbReference type="InterPro" id="IPR012132">
    <property type="entry name" value="GMC_OxRdtase"/>
</dbReference>
<evidence type="ECO:0000256" key="17">
    <source>
        <dbReference type="ARBA" id="ARBA00034059"/>
    </source>
</evidence>
<dbReference type="Pfam" id="PF05199">
    <property type="entry name" value="GMC_oxred_C"/>
    <property type="match status" value="1"/>
</dbReference>
<dbReference type="GO" id="GO:0005576">
    <property type="term" value="C:extracellular region"/>
    <property type="evidence" value="ECO:0007669"/>
    <property type="project" value="UniProtKB-SubCell"/>
</dbReference>
<dbReference type="InterPro" id="IPR036188">
    <property type="entry name" value="FAD/NAD-bd_sf"/>
</dbReference>
<evidence type="ECO:0000256" key="2">
    <source>
        <dbReference type="ARBA" id="ARBA00004613"/>
    </source>
</evidence>
<sequence length="654" mass="70848">MEKPKEQCGVSMNFSAAFRQGCRDVRQARLRRHIVSCLSYLLLALQLITMELRETVLRGFSDQHGQFLSAMLLSTRVLSFALLGVQVAHGAIIYQHSDNLPDHTDYDFIVAGGGTAGLVVASRLAENPQWKILVIEAGPSDSDVFEIAVPGLVGSIPKAVNWNYTTVSQNHLGGRSLGYSRAMVLGGCSSHNGMIYTRGSRDDWNQWADITGDDGLRWSNMLPVMEKMEQFGRDVTFLDVSGHIDPSFHGSNGALSVTASYTNVSMNNYLLQATEELSDEFPFKLDMNDGQPIGIGWTQYTITSNGERSNAASAFLPRTGDNIHVLVNTRVTRVLPVGHGSDFRKVEFTVDANGPKKQLRAKKEVILAGGVISSPQILMNSGIGERAALEMIGIKTLVDNPSVGKNFSDQVATSMRFSTTLPTTNYDTIRALAQWNESHTGPMAQAAALNHLAWIRLPDNKLAGSSDPASGQSSPHIEFQFGKISPSITSQNETVLSVSVINLHTTSRGSISLSDSNPFTDPNIDLNLLAEEVDVSILREGVRSAQRLFSSTAFKAHINGMIAPAVNVTSDEDLTAYIRSSAGSYLHGVASLSMSPKNAHWGVVDPDFYVKGTSGLRVVDASVIPSVPSGHTQIPVYGFAERASVLIAETYRST</sequence>
<accession>A0A8H7C088</accession>
<comment type="catalytic activity">
    <reaction evidence="16">
        <text>a pyranoside + acceptor = a pyranosid-3-ulose + reduced acceptor.</text>
        <dbReference type="EC" id="1.1.99.29"/>
    </reaction>
</comment>
<feature type="binding site" evidence="19">
    <location>
        <position position="585"/>
    </location>
    <ligand>
        <name>substrate</name>
    </ligand>
</feature>
<evidence type="ECO:0000256" key="15">
    <source>
        <dbReference type="ARBA" id="ARBA00034029"/>
    </source>
</evidence>
<keyword evidence="11" id="KW-0325">Glycoprotein</keyword>
<keyword evidence="10" id="KW-0560">Oxidoreductase</keyword>
<evidence type="ECO:0000256" key="19">
    <source>
        <dbReference type="PIRSR" id="PIRSR000137-2"/>
    </source>
</evidence>
<dbReference type="Gene3D" id="3.30.560.10">
    <property type="entry name" value="Glucose Oxidase, domain 3"/>
    <property type="match status" value="1"/>
</dbReference>
<comment type="caution">
    <text evidence="23">The sequence shown here is derived from an EMBL/GenBank/DDBJ whole genome shotgun (WGS) entry which is preliminary data.</text>
</comment>
<keyword evidence="20" id="KW-0472">Membrane</keyword>
<comment type="subcellular location">
    <subcellularLocation>
        <location evidence="2">Secreted</location>
    </subcellularLocation>
</comment>
<evidence type="ECO:0000256" key="12">
    <source>
        <dbReference type="ARBA" id="ARBA00024699"/>
    </source>
</evidence>
<dbReference type="PANTHER" id="PTHR11552">
    <property type="entry name" value="GLUCOSE-METHANOL-CHOLINE GMC OXIDOREDUCTASE"/>
    <property type="match status" value="1"/>
</dbReference>
<name>A0A8H7C088_AGABI</name>
<dbReference type="SUPFAM" id="SSF51905">
    <property type="entry name" value="FAD/NAD(P)-binding domain"/>
    <property type="match status" value="1"/>
</dbReference>
<evidence type="ECO:0000256" key="14">
    <source>
        <dbReference type="ARBA" id="ARBA00034010"/>
    </source>
</evidence>
<evidence type="ECO:0000313" key="23">
    <source>
        <dbReference type="EMBL" id="KAF7760072.1"/>
    </source>
</evidence>
<evidence type="ECO:0000256" key="3">
    <source>
        <dbReference type="ARBA" id="ARBA00010790"/>
    </source>
</evidence>
<evidence type="ECO:0000256" key="5">
    <source>
        <dbReference type="ARBA" id="ARBA00013177"/>
    </source>
</evidence>
<proteinExistence type="inferred from homology"/>
<dbReference type="PIRSF" id="PIRSF000137">
    <property type="entry name" value="Alcohol_oxidase"/>
    <property type="match status" value="1"/>
</dbReference>
<dbReference type="InterPro" id="IPR007867">
    <property type="entry name" value="GMC_OxRtase_C"/>
</dbReference>
<comment type="catalytic activity">
    <reaction evidence="13">
        <text>pyranose + acceptor = pyranos-2-ulose + reduced acceptor.</text>
        <dbReference type="EC" id="1.1.99.29"/>
    </reaction>
</comment>
<evidence type="ECO:0000313" key="24">
    <source>
        <dbReference type="Proteomes" id="UP000629468"/>
    </source>
</evidence>
<keyword evidence="8" id="KW-0732">Signal</keyword>
<gene>
    <name evidence="23" type="ORF">Agabi119p4_10748</name>
</gene>
<evidence type="ECO:0000259" key="22">
    <source>
        <dbReference type="Pfam" id="PF05199"/>
    </source>
</evidence>
<feature type="active site" description="Proton donor" evidence="18">
    <location>
        <position position="587"/>
    </location>
</feature>
<dbReference type="InterPro" id="IPR000172">
    <property type="entry name" value="GMC_OxRdtase_N"/>
</dbReference>
<keyword evidence="7" id="KW-0285">Flavoprotein</keyword>
<evidence type="ECO:0000256" key="11">
    <source>
        <dbReference type="ARBA" id="ARBA00023180"/>
    </source>
</evidence>
<keyword evidence="20" id="KW-0812">Transmembrane</keyword>
<evidence type="ECO:0000256" key="7">
    <source>
        <dbReference type="ARBA" id="ARBA00022630"/>
    </source>
</evidence>
<dbReference type="PANTHER" id="PTHR11552:SF201">
    <property type="entry name" value="GLUCOSE-METHANOL-CHOLINE OXIDOREDUCTASE N-TERMINAL DOMAIN-CONTAINING PROTEIN"/>
    <property type="match status" value="1"/>
</dbReference>
<comment type="similarity">
    <text evidence="3">Belongs to the GMC oxidoreductase family.</text>
</comment>
<evidence type="ECO:0000256" key="9">
    <source>
        <dbReference type="ARBA" id="ARBA00022827"/>
    </source>
</evidence>
<evidence type="ECO:0000256" key="18">
    <source>
        <dbReference type="PIRSR" id="PIRSR000137-1"/>
    </source>
</evidence>
<evidence type="ECO:0000256" key="10">
    <source>
        <dbReference type="ARBA" id="ARBA00023002"/>
    </source>
</evidence>
<evidence type="ECO:0000256" key="16">
    <source>
        <dbReference type="ARBA" id="ARBA00034050"/>
    </source>
</evidence>
<dbReference type="Pfam" id="PF00732">
    <property type="entry name" value="GMC_oxred_N"/>
    <property type="match status" value="1"/>
</dbReference>
<comment type="catalytic activity">
    <reaction evidence="15">
        <text>pyranose + acceptor = pyranos-3-ulose + reduced acceptor.</text>
        <dbReference type="EC" id="1.1.99.29"/>
    </reaction>
</comment>
<dbReference type="GO" id="GO:0050660">
    <property type="term" value="F:flavin adenine dinucleotide binding"/>
    <property type="evidence" value="ECO:0007669"/>
    <property type="project" value="InterPro"/>
</dbReference>
<feature type="domain" description="Glucose-methanol-choline oxidoreductase N-terminal" evidence="21">
    <location>
        <begin position="106"/>
        <end position="411"/>
    </location>
</feature>
<comment type="catalytic activity">
    <reaction evidence="17">
        <text>a pyranoside + acceptor = a pyranosid-3,4-diulose + reduced acceptor.</text>
        <dbReference type="EC" id="1.1.99.29"/>
    </reaction>
</comment>
<feature type="transmembrane region" description="Helical" evidence="20">
    <location>
        <begin position="33"/>
        <end position="50"/>
    </location>
</feature>
<dbReference type="Gene3D" id="3.50.50.60">
    <property type="entry name" value="FAD/NAD(P)-binding domain"/>
    <property type="match status" value="1"/>
</dbReference>